<evidence type="ECO:0000313" key="7">
    <source>
        <dbReference type="Proteomes" id="UP000539111"/>
    </source>
</evidence>
<evidence type="ECO:0000259" key="5">
    <source>
        <dbReference type="Pfam" id="PF00496"/>
    </source>
</evidence>
<dbReference type="Gene3D" id="3.90.76.10">
    <property type="entry name" value="Dipeptide-binding Protein, Domain 1"/>
    <property type="match status" value="1"/>
</dbReference>
<organism evidence="6 7">
    <name type="scientific">Spelaeicoccus albus</name>
    <dbReference type="NCBI Taxonomy" id="1280376"/>
    <lineage>
        <taxon>Bacteria</taxon>
        <taxon>Bacillati</taxon>
        <taxon>Actinomycetota</taxon>
        <taxon>Actinomycetes</taxon>
        <taxon>Micrococcales</taxon>
        <taxon>Brevibacteriaceae</taxon>
        <taxon>Spelaeicoccus</taxon>
    </lineage>
</organism>
<gene>
    <name evidence="6" type="ORF">BJY26_003075</name>
</gene>
<dbReference type="GO" id="GO:1904680">
    <property type="term" value="F:peptide transmembrane transporter activity"/>
    <property type="evidence" value="ECO:0007669"/>
    <property type="project" value="TreeGrafter"/>
</dbReference>
<protein>
    <submittedName>
        <fullName evidence="6">Glutathione transport system substrate-binding protein</fullName>
    </submittedName>
</protein>
<dbReference type="SUPFAM" id="SSF53850">
    <property type="entry name" value="Periplasmic binding protein-like II"/>
    <property type="match status" value="1"/>
</dbReference>
<dbReference type="GO" id="GO:0030313">
    <property type="term" value="C:cell envelope"/>
    <property type="evidence" value="ECO:0007669"/>
    <property type="project" value="UniProtKB-SubCell"/>
</dbReference>
<dbReference type="InterPro" id="IPR030678">
    <property type="entry name" value="Peptide/Ni-bd"/>
</dbReference>
<comment type="subcellular location">
    <subcellularLocation>
        <location evidence="1">Cell envelope</location>
    </subcellularLocation>
</comment>
<evidence type="ECO:0000256" key="3">
    <source>
        <dbReference type="ARBA" id="ARBA00022448"/>
    </source>
</evidence>
<dbReference type="GO" id="GO:0043190">
    <property type="term" value="C:ATP-binding cassette (ABC) transporter complex"/>
    <property type="evidence" value="ECO:0007669"/>
    <property type="project" value="InterPro"/>
</dbReference>
<evidence type="ECO:0000313" key="6">
    <source>
        <dbReference type="EMBL" id="NYI68769.1"/>
    </source>
</evidence>
<dbReference type="InterPro" id="IPR000914">
    <property type="entry name" value="SBP_5_dom"/>
</dbReference>
<dbReference type="RefSeq" id="WP_179429066.1">
    <property type="nucleotide sequence ID" value="NZ_JACBZP010000001.1"/>
</dbReference>
<accession>A0A7Z0D4L7</accession>
<sequence>MAYDANGKLIPGLAKSVKNPNPKTYVFTLRKHLEFQNGKRVTPAIVKTNLEYYGDKKTGSGLYTGLKYIESIDTGAHSVTVHLDGPDTAFLQWLAVPTAAIVPKSSLNKTTSNKIGAGPFKLTKYQPGIGMTFVKFKKYYGAKSVKLHKIEMKFYADAQSRVNALTSGDVDLIDYVPWPNWNKLAKTPGVTVAGQQGPFQYVQFNVTKKPFSNPKVRQAVAYAVNRKNSVAAAFQGHGKPLDGVVIPKSDPAYDPQYANLWSHDPAKAKKLLAQAGYPNGFKATLLTTSQYQFLEDLGLSVQSDLKAIGIDVKMDSPDWATRTKKGNSGDYDLAVSGGAGRITDPSYLMGHVSGPANYNNSYGYDNPKLNAALLAGLRASTPTEKKAAYGKAQQIIKTDVPFASLNTRSQAFAYSSKVKGFKNLPGFLTFYGGYSFPDVHMTK</sequence>
<dbReference type="Gene3D" id="3.10.105.10">
    <property type="entry name" value="Dipeptide-binding Protein, Domain 3"/>
    <property type="match status" value="1"/>
</dbReference>
<keyword evidence="3" id="KW-0813">Transport</keyword>
<evidence type="ECO:0000256" key="1">
    <source>
        <dbReference type="ARBA" id="ARBA00004196"/>
    </source>
</evidence>
<dbReference type="GO" id="GO:0015833">
    <property type="term" value="P:peptide transport"/>
    <property type="evidence" value="ECO:0007669"/>
    <property type="project" value="TreeGrafter"/>
</dbReference>
<dbReference type="EMBL" id="JACBZP010000001">
    <property type="protein sequence ID" value="NYI68769.1"/>
    <property type="molecule type" value="Genomic_DNA"/>
</dbReference>
<dbReference type="PANTHER" id="PTHR30290:SF10">
    <property type="entry name" value="PERIPLASMIC OLIGOPEPTIDE-BINDING PROTEIN-RELATED"/>
    <property type="match status" value="1"/>
</dbReference>
<dbReference type="AlphaFoldDB" id="A0A7Z0D4L7"/>
<comment type="similarity">
    <text evidence="2">Belongs to the bacterial solute-binding protein 5 family.</text>
</comment>
<dbReference type="GO" id="GO:0042597">
    <property type="term" value="C:periplasmic space"/>
    <property type="evidence" value="ECO:0007669"/>
    <property type="project" value="UniProtKB-ARBA"/>
</dbReference>
<dbReference type="InterPro" id="IPR039424">
    <property type="entry name" value="SBP_5"/>
</dbReference>
<proteinExistence type="inferred from homology"/>
<keyword evidence="4" id="KW-0732">Signal</keyword>
<name>A0A7Z0D4L7_9MICO</name>
<dbReference type="Proteomes" id="UP000539111">
    <property type="component" value="Unassembled WGS sequence"/>
</dbReference>
<feature type="domain" description="Solute-binding protein family 5" evidence="5">
    <location>
        <begin position="8"/>
        <end position="359"/>
    </location>
</feature>
<dbReference type="PIRSF" id="PIRSF002741">
    <property type="entry name" value="MppA"/>
    <property type="match status" value="1"/>
</dbReference>
<keyword evidence="7" id="KW-1185">Reference proteome</keyword>
<evidence type="ECO:0000256" key="2">
    <source>
        <dbReference type="ARBA" id="ARBA00005695"/>
    </source>
</evidence>
<reference evidence="6 7" key="1">
    <citation type="submission" date="2020-07" db="EMBL/GenBank/DDBJ databases">
        <title>Sequencing the genomes of 1000 actinobacteria strains.</title>
        <authorList>
            <person name="Klenk H.-P."/>
        </authorList>
    </citation>
    <scope>NUCLEOTIDE SEQUENCE [LARGE SCALE GENOMIC DNA]</scope>
    <source>
        <strain evidence="6 7">DSM 26341</strain>
    </source>
</reference>
<dbReference type="Gene3D" id="3.40.190.10">
    <property type="entry name" value="Periplasmic binding protein-like II"/>
    <property type="match status" value="1"/>
</dbReference>
<evidence type="ECO:0000256" key="4">
    <source>
        <dbReference type="ARBA" id="ARBA00022729"/>
    </source>
</evidence>
<dbReference type="PANTHER" id="PTHR30290">
    <property type="entry name" value="PERIPLASMIC BINDING COMPONENT OF ABC TRANSPORTER"/>
    <property type="match status" value="1"/>
</dbReference>
<comment type="caution">
    <text evidence="6">The sequence shown here is derived from an EMBL/GenBank/DDBJ whole genome shotgun (WGS) entry which is preliminary data.</text>
</comment>
<dbReference type="Pfam" id="PF00496">
    <property type="entry name" value="SBP_bac_5"/>
    <property type="match status" value="1"/>
</dbReference>